<keyword evidence="2" id="KW-1003">Cell membrane</keyword>
<dbReference type="InterPro" id="IPR025383">
    <property type="entry name" value="MrpA_C/MbhD"/>
</dbReference>
<gene>
    <name evidence="8" type="ORF">GMST_00600</name>
</gene>
<feature type="domain" description="MrpA C-terminal/MbhD" evidence="7">
    <location>
        <begin position="11"/>
        <end position="76"/>
    </location>
</feature>
<keyword evidence="5 6" id="KW-0472">Membrane</keyword>
<dbReference type="RefSeq" id="WP_183352527.1">
    <property type="nucleotide sequence ID" value="NZ_BLXX01000001.1"/>
</dbReference>
<protein>
    <recommendedName>
        <fullName evidence="7">MrpA C-terminal/MbhD domain-containing protein</fullName>
    </recommendedName>
</protein>
<evidence type="ECO:0000256" key="5">
    <source>
        <dbReference type="ARBA" id="ARBA00023136"/>
    </source>
</evidence>
<feature type="transmembrane region" description="Helical" evidence="6">
    <location>
        <begin position="53"/>
        <end position="73"/>
    </location>
</feature>
<name>A0A6V8MCM8_9BACT</name>
<keyword evidence="9" id="KW-1185">Reference proteome</keyword>
<comment type="caution">
    <text evidence="8">The sequence shown here is derived from an EMBL/GenBank/DDBJ whole genome shotgun (WGS) entry which is preliminary data.</text>
</comment>
<dbReference type="Gene3D" id="1.20.120.1200">
    <property type="entry name" value="NADH-ubiquinone/plastoquinone oxidoreductase chain 6, subunit NuoJ"/>
    <property type="match status" value="1"/>
</dbReference>
<evidence type="ECO:0000256" key="3">
    <source>
        <dbReference type="ARBA" id="ARBA00022692"/>
    </source>
</evidence>
<dbReference type="InterPro" id="IPR042106">
    <property type="entry name" value="Nuo/plastoQ_OxRdtase_6_NuoJ"/>
</dbReference>
<evidence type="ECO:0000256" key="2">
    <source>
        <dbReference type="ARBA" id="ARBA00022475"/>
    </source>
</evidence>
<dbReference type="EMBL" id="BLXX01000001">
    <property type="protein sequence ID" value="GFO57735.1"/>
    <property type="molecule type" value="Genomic_DNA"/>
</dbReference>
<evidence type="ECO:0000256" key="6">
    <source>
        <dbReference type="SAM" id="Phobius"/>
    </source>
</evidence>
<dbReference type="GO" id="GO:0005886">
    <property type="term" value="C:plasma membrane"/>
    <property type="evidence" value="ECO:0007669"/>
    <property type="project" value="UniProtKB-SubCell"/>
</dbReference>
<organism evidence="8 9">
    <name type="scientific">Geomonas silvestris</name>
    <dbReference type="NCBI Taxonomy" id="2740184"/>
    <lineage>
        <taxon>Bacteria</taxon>
        <taxon>Pseudomonadati</taxon>
        <taxon>Thermodesulfobacteriota</taxon>
        <taxon>Desulfuromonadia</taxon>
        <taxon>Geobacterales</taxon>
        <taxon>Geobacteraceae</taxon>
        <taxon>Geomonas</taxon>
    </lineage>
</organism>
<proteinExistence type="predicted"/>
<accession>A0A6V8MCM8</accession>
<evidence type="ECO:0000256" key="1">
    <source>
        <dbReference type="ARBA" id="ARBA00004651"/>
    </source>
</evidence>
<dbReference type="AlphaFoldDB" id="A0A6V8MCM8"/>
<evidence type="ECO:0000313" key="9">
    <source>
        <dbReference type="Proteomes" id="UP000556026"/>
    </source>
</evidence>
<comment type="subcellular location">
    <subcellularLocation>
        <location evidence="1">Cell membrane</location>
        <topology evidence="1">Multi-pass membrane protein</topology>
    </subcellularLocation>
</comment>
<keyword evidence="3 6" id="KW-0812">Transmembrane</keyword>
<evidence type="ECO:0000313" key="8">
    <source>
        <dbReference type="EMBL" id="GFO57735.1"/>
    </source>
</evidence>
<dbReference type="Proteomes" id="UP000556026">
    <property type="component" value="Unassembled WGS sequence"/>
</dbReference>
<evidence type="ECO:0000256" key="4">
    <source>
        <dbReference type="ARBA" id="ARBA00022989"/>
    </source>
</evidence>
<feature type="transmembrane region" description="Helical" evidence="6">
    <location>
        <begin position="30"/>
        <end position="47"/>
    </location>
</feature>
<reference evidence="9" key="1">
    <citation type="submission" date="2020-06" db="EMBL/GenBank/DDBJ databases">
        <title>Draft genomic sequence of Geomonas sp. Red330.</title>
        <authorList>
            <person name="Itoh H."/>
            <person name="Zhenxing X."/>
            <person name="Ushijima N."/>
            <person name="Masuda Y."/>
            <person name="Shiratori Y."/>
            <person name="Senoo K."/>
        </authorList>
    </citation>
    <scope>NUCLEOTIDE SEQUENCE [LARGE SCALE GENOMIC DNA]</scope>
    <source>
        <strain evidence="9">Red330</strain>
    </source>
</reference>
<keyword evidence="4 6" id="KW-1133">Transmembrane helix</keyword>
<dbReference type="Pfam" id="PF13244">
    <property type="entry name" value="MbhD"/>
    <property type="match status" value="1"/>
</dbReference>
<sequence>MNEILQAIVFVMVAIAGTGVVTTRDPLHQSLVAGLFGLLLSVLFMVLQAPDVALSELVVGAVAFPLMVLLTVAKTRAKECE</sequence>
<evidence type="ECO:0000259" key="7">
    <source>
        <dbReference type="Pfam" id="PF13244"/>
    </source>
</evidence>
<feature type="transmembrane region" description="Helical" evidence="6">
    <location>
        <begin position="6"/>
        <end position="23"/>
    </location>
</feature>